<dbReference type="InterPro" id="IPR036402">
    <property type="entry name" value="EF-Ts_dimer_sf"/>
</dbReference>
<name>A0A1H1Y0G0_9ACTN</name>
<evidence type="ECO:0000256" key="6">
    <source>
        <dbReference type="HAMAP-Rule" id="MF_00050"/>
    </source>
</evidence>
<dbReference type="SUPFAM" id="SSF54713">
    <property type="entry name" value="Elongation factor Ts (EF-Ts), dimerisation domain"/>
    <property type="match status" value="1"/>
</dbReference>
<feature type="domain" description="Translation elongation factor EFTs/EF1B dimerisation" evidence="9">
    <location>
        <begin position="68"/>
        <end position="272"/>
    </location>
</feature>
<dbReference type="FunFam" id="1.10.286.20:FF:000001">
    <property type="entry name" value="Elongation factor Ts"/>
    <property type="match status" value="1"/>
</dbReference>
<dbReference type="PANTHER" id="PTHR11741">
    <property type="entry name" value="ELONGATION FACTOR TS"/>
    <property type="match status" value="1"/>
</dbReference>
<dbReference type="STRING" id="117157.SAMN04489717_5228"/>
<dbReference type="CDD" id="cd14275">
    <property type="entry name" value="UBA_EF-Ts"/>
    <property type="match status" value="1"/>
</dbReference>
<dbReference type="NCBIfam" id="TIGR00116">
    <property type="entry name" value="tsf"/>
    <property type="match status" value="1"/>
</dbReference>
<dbReference type="PROSITE" id="PS01126">
    <property type="entry name" value="EF_TS_1"/>
    <property type="match status" value="1"/>
</dbReference>
<evidence type="ECO:0000256" key="4">
    <source>
        <dbReference type="ARBA" id="ARBA00022917"/>
    </source>
</evidence>
<dbReference type="RefSeq" id="WP_092656165.1">
    <property type="nucleotide sequence ID" value="NZ_LT629732.1"/>
</dbReference>
<accession>A0A1H1Y0G0</accession>
<dbReference type="PROSITE" id="PS01127">
    <property type="entry name" value="EF_TS_2"/>
    <property type="match status" value="1"/>
</dbReference>
<evidence type="ECO:0000256" key="5">
    <source>
        <dbReference type="ARBA" id="ARBA00025453"/>
    </source>
</evidence>
<dbReference type="AlphaFoldDB" id="A0A1H1Y0G0"/>
<evidence type="ECO:0000256" key="8">
    <source>
        <dbReference type="RuleBase" id="RU000643"/>
    </source>
</evidence>
<evidence type="ECO:0000259" key="9">
    <source>
        <dbReference type="Pfam" id="PF00889"/>
    </source>
</evidence>
<dbReference type="InterPro" id="IPR009060">
    <property type="entry name" value="UBA-like_sf"/>
</dbReference>
<proteinExistence type="inferred from homology"/>
<dbReference type="Pfam" id="PF00889">
    <property type="entry name" value="EF_TS"/>
    <property type="match status" value="1"/>
</dbReference>
<dbReference type="InterPro" id="IPR014039">
    <property type="entry name" value="Transl_elong_EFTs/EF1B_dimer"/>
</dbReference>
<sequence length="273" mass="28666">MSTITAADVKRLREATGAGMMDCKNALQEADGDFERAVEILRVKGAAKAAKRGAERTAANGIVVAKDGALVELNCETDFVAKNEQFQALGAELAAAAADAKVDSAPALTAATLPDGKTAGEAVDALAAVIGEKLAIGRVAVFDGPTAVYLHRRATDLPPQVGVLVAYEGADEDAAKSAAMQIAAMRPQYASRDDVPAEVVESERRIAEETARSEGKPEQALPRIVEGRVNGFFKDAVLVEQPSVHDQHKTVGQVLSDAGVTVKRFVRFEVGQS</sequence>
<protein>
    <recommendedName>
        <fullName evidence="2 6">Elongation factor Ts</fullName>
        <shortName evidence="6">EF-Ts</shortName>
    </recommendedName>
</protein>
<dbReference type="GO" id="GO:0005737">
    <property type="term" value="C:cytoplasm"/>
    <property type="evidence" value="ECO:0007669"/>
    <property type="project" value="UniProtKB-SubCell"/>
</dbReference>
<gene>
    <name evidence="6" type="primary">tsf</name>
    <name evidence="10" type="ORF">SAMN04489717_5228</name>
</gene>
<dbReference type="InterPro" id="IPR018101">
    <property type="entry name" value="Transl_elong_Ts_CS"/>
</dbReference>
<keyword evidence="3 6" id="KW-0251">Elongation factor</keyword>
<dbReference type="Proteomes" id="UP000198983">
    <property type="component" value="Chromosome I"/>
</dbReference>
<dbReference type="SUPFAM" id="SSF46934">
    <property type="entry name" value="UBA-like"/>
    <property type="match status" value="1"/>
</dbReference>
<evidence type="ECO:0000256" key="1">
    <source>
        <dbReference type="ARBA" id="ARBA00005532"/>
    </source>
</evidence>
<keyword evidence="11" id="KW-1185">Reference proteome</keyword>
<evidence type="ECO:0000256" key="3">
    <source>
        <dbReference type="ARBA" id="ARBA00022768"/>
    </source>
</evidence>
<evidence type="ECO:0000256" key="7">
    <source>
        <dbReference type="RuleBase" id="RU000642"/>
    </source>
</evidence>
<reference evidence="10 11" key="1">
    <citation type="submission" date="2016-10" db="EMBL/GenBank/DDBJ databases">
        <authorList>
            <person name="de Groot N.N."/>
        </authorList>
    </citation>
    <scope>NUCLEOTIDE SEQUENCE [LARGE SCALE GENOMIC DNA]</scope>
    <source>
        <strain evidence="10 11">DSM 22024</strain>
    </source>
</reference>
<evidence type="ECO:0000313" key="10">
    <source>
        <dbReference type="EMBL" id="SDT14912.1"/>
    </source>
</evidence>
<comment type="function">
    <text evidence="5 6 7">Associates with the EF-Tu.GDP complex and induces the exchange of GDP to GTP. It remains bound to the aminoacyl-tRNA.EF-Tu.GTP complex up to the GTP hydrolysis stage on the ribosome.</text>
</comment>
<dbReference type="Gene3D" id="1.10.286.20">
    <property type="match status" value="1"/>
</dbReference>
<dbReference type="Gene3D" id="3.30.479.20">
    <property type="entry name" value="Elongation factor Ts, dimerisation domain"/>
    <property type="match status" value="2"/>
</dbReference>
<organism evidence="10 11">
    <name type="scientific">Actinopolymorpha singaporensis</name>
    <dbReference type="NCBI Taxonomy" id="117157"/>
    <lineage>
        <taxon>Bacteria</taxon>
        <taxon>Bacillati</taxon>
        <taxon>Actinomycetota</taxon>
        <taxon>Actinomycetes</taxon>
        <taxon>Propionibacteriales</taxon>
        <taxon>Actinopolymorphaceae</taxon>
        <taxon>Actinopolymorpha</taxon>
    </lineage>
</organism>
<evidence type="ECO:0000313" key="11">
    <source>
        <dbReference type="Proteomes" id="UP000198983"/>
    </source>
</evidence>
<dbReference type="FunFam" id="1.10.8.10:FF:000001">
    <property type="entry name" value="Elongation factor Ts"/>
    <property type="match status" value="1"/>
</dbReference>
<comment type="similarity">
    <text evidence="1 6 7">Belongs to the EF-Ts family.</text>
</comment>
<dbReference type="HAMAP" id="MF_00050">
    <property type="entry name" value="EF_Ts"/>
    <property type="match status" value="1"/>
</dbReference>
<evidence type="ECO:0000256" key="2">
    <source>
        <dbReference type="ARBA" id="ARBA00016956"/>
    </source>
</evidence>
<dbReference type="EMBL" id="LT629732">
    <property type="protein sequence ID" value="SDT14912.1"/>
    <property type="molecule type" value="Genomic_DNA"/>
</dbReference>
<dbReference type="Gene3D" id="1.10.8.10">
    <property type="entry name" value="DNA helicase RuvA subunit, C-terminal domain"/>
    <property type="match status" value="1"/>
</dbReference>
<keyword evidence="4 6" id="KW-0648">Protein biosynthesis</keyword>
<keyword evidence="6" id="KW-0963">Cytoplasm</keyword>
<feature type="region of interest" description="Involved in Mg(2+) ion dislocation from EF-Tu" evidence="6">
    <location>
        <begin position="77"/>
        <end position="80"/>
    </location>
</feature>
<dbReference type="OrthoDB" id="9808348at2"/>
<dbReference type="PANTHER" id="PTHR11741:SF0">
    <property type="entry name" value="ELONGATION FACTOR TS, MITOCHONDRIAL"/>
    <property type="match status" value="1"/>
</dbReference>
<dbReference type="GO" id="GO:0003746">
    <property type="term" value="F:translation elongation factor activity"/>
    <property type="evidence" value="ECO:0007669"/>
    <property type="project" value="UniProtKB-UniRule"/>
</dbReference>
<dbReference type="InterPro" id="IPR001816">
    <property type="entry name" value="Transl_elong_EFTs/EF1B"/>
</dbReference>
<comment type="subcellular location">
    <subcellularLocation>
        <location evidence="6 8">Cytoplasm</location>
    </subcellularLocation>
</comment>